<keyword evidence="2" id="KW-0547">Nucleotide-binding</keyword>
<dbReference type="PANTHER" id="PTHR43686:SF1">
    <property type="entry name" value="AMINOTRAN_5 DOMAIN-CONTAINING PROTEIN"/>
    <property type="match status" value="1"/>
</dbReference>
<feature type="binding site" evidence="2">
    <location>
        <position position="69"/>
    </location>
    <ligand>
        <name>ATP</name>
        <dbReference type="ChEBI" id="CHEBI:30616"/>
    </ligand>
</feature>
<keyword evidence="5" id="KW-1185">Reference proteome</keyword>
<evidence type="ECO:0000256" key="2">
    <source>
        <dbReference type="PIRSR" id="PIRSR004976-51"/>
    </source>
</evidence>
<feature type="domain" description="tRNA(Ile)-lysidine/2-thiocytidine synthase N-terminal" evidence="3">
    <location>
        <begin position="34"/>
        <end position="193"/>
    </location>
</feature>
<feature type="binding site" evidence="2">
    <location>
        <begin position="37"/>
        <end position="39"/>
    </location>
    <ligand>
        <name>ATP</name>
        <dbReference type="ChEBI" id="CHEBI:30616"/>
    </ligand>
</feature>
<evidence type="ECO:0000313" key="4">
    <source>
        <dbReference type="EMBL" id="BBO66596.1"/>
    </source>
</evidence>
<name>A0A5K7YCC4_9BACT</name>
<evidence type="ECO:0000256" key="1">
    <source>
        <dbReference type="ARBA" id="ARBA00022679"/>
    </source>
</evidence>
<dbReference type="InterPro" id="IPR011063">
    <property type="entry name" value="TilS/TtcA_N"/>
</dbReference>
<dbReference type="EMBL" id="AP021874">
    <property type="protein sequence ID" value="BBO66596.1"/>
    <property type="molecule type" value="Genomic_DNA"/>
</dbReference>
<dbReference type="KEGG" id="dalk:DSCA_05260"/>
<dbReference type="GO" id="GO:0016740">
    <property type="term" value="F:transferase activity"/>
    <property type="evidence" value="ECO:0007669"/>
    <property type="project" value="UniProtKB-KW"/>
</dbReference>
<dbReference type="PANTHER" id="PTHR43686">
    <property type="entry name" value="SULFURTRANSFERASE-RELATED"/>
    <property type="match status" value="1"/>
</dbReference>
<organism evidence="4 5">
    <name type="scientific">Desulfosarcina alkanivorans</name>
    <dbReference type="NCBI Taxonomy" id="571177"/>
    <lineage>
        <taxon>Bacteria</taxon>
        <taxon>Pseudomonadati</taxon>
        <taxon>Thermodesulfobacteriota</taxon>
        <taxon>Desulfobacteria</taxon>
        <taxon>Desulfobacterales</taxon>
        <taxon>Desulfosarcinaceae</taxon>
        <taxon>Desulfosarcina</taxon>
    </lineage>
</organism>
<dbReference type="AlphaFoldDB" id="A0A5K7YCC4"/>
<dbReference type="Proteomes" id="UP000427906">
    <property type="component" value="Chromosome"/>
</dbReference>
<sequence length="246" mass="27755">MADLPKYSYSYKALNSLVGKAIHRYGMIEAGDRIAVGVSGGQDSLMLLWSLGERRKRVPVEYDLFPIYVDPGFDGGFGEALASTCREFGFPLTVDRTDHGIVAHSASNRENPCFLCSRLRRKRLFEIADRLGCTKLALGHNKDDVIETFFLNVCYAGEISTMVPRQELFDGRFTVIRPLAMVDEKAIRRLAGTLAFPLFNNPCPSAGTTKRSEIKAMLERLYRSNRKIKGNIYRAMSHVKMEYLLK</sequence>
<dbReference type="CDD" id="cd24138">
    <property type="entry name" value="TtcA-like"/>
    <property type="match status" value="1"/>
</dbReference>
<evidence type="ECO:0000313" key="5">
    <source>
        <dbReference type="Proteomes" id="UP000427906"/>
    </source>
</evidence>
<feature type="binding site" evidence="2">
    <location>
        <position position="43"/>
    </location>
    <ligand>
        <name>ATP</name>
        <dbReference type="ChEBI" id="CHEBI:30616"/>
    </ligand>
</feature>
<dbReference type="Pfam" id="PF01171">
    <property type="entry name" value="ATP_bind_3"/>
    <property type="match status" value="1"/>
</dbReference>
<accession>A0A5K7YCC4</accession>
<dbReference type="Gene3D" id="3.40.50.620">
    <property type="entry name" value="HUPs"/>
    <property type="match status" value="1"/>
</dbReference>
<keyword evidence="4" id="KW-0378">Hydrolase</keyword>
<dbReference type="InterPro" id="IPR035107">
    <property type="entry name" value="tRNA_thiolation_TtcA_Ctu1"/>
</dbReference>
<feature type="binding site" evidence="2">
    <location>
        <position position="139"/>
    </location>
    <ligand>
        <name>ATP</name>
        <dbReference type="ChEBI" id="CHEBI:30616"/>
    </ligand>
</feature>
<keyword evidence="2" id="KW-0067">ATP-binding</keyword>
<proteinExistence type="predicted"/>
<protein>
    <submittedName>
        <fullName evidence="4">Adenine nucleotide alpha hydrolase</fullName>
    </submittedName>
</protein>
<dbReference type="RefSeq" id="WP_231716360.1">
    <property type="nucleotide sequence ID" value="NZ_AP021874.1"/>
</dbReference>
<dbReference type="GO" id="GO:0016787">
    <property type="term" value="F:hydrolase activity"/>
    <property type="evidence" value="ECO:0007669"/>
    <property type="project" value="UniProtKB-KW"/>
</dbReference>
<dbReference type="GO" id="GO:0008033">
    <property type="term" value="P:tRNA processing"/>
    <property type="evidence" value="ECO:0007669"/>
    <property type="project" value="InterPro"/>
</dbReference>
<dbReference type="SUPFAM" id="SSF52402">
    <property type="entry name" value="Adenine nucleotide alpha hydrolases-like"/>
    <property type="match status" value="1"/>
</dbReference>
<reference evidence="4 5" key="1">
    <citation type="submission" date="2019-11" db="EMBL/GenBank/DDBJ databases">
        <title>Comparative genomics of hydrocarbon-degrading Desulfosarcina strains.</title>
        <authorList>
            <person name="Watanabe M."/>
            <person name="Kojima H."/>
            <person name="Fukui M."/>
        </authorList>
    </citation>
    <scope>NUCLEOTIDE SEQUENCE [LARGE SCALE GENOMIC DNA]</scope>
    <source>
        <strain evidence="4 5">PL12</strain>
    </source>
</reference>
<dbReference type="GO" id="GO:0005524">
    <property type="term" value="F:ATP binding"/>
    <property type="evidence" value="ECO:0007669"/>
    <property type="project" value="UniProtKB-KW"/>
</dbReference>
<dbReference type="PIRSF" id="PIRSF004976">
    <property type="entry name" value="ATPase_YdaO"/>
    <property type="match status" value="1"/>
</dbReference>
<keyword evidence="1" id="KW-0808">Transferase</keyword>
<gene>
    <name evidence="4" type="ORF">DSCA_05260</name>
</gene>
<evidence type="ECO:0000259" key="3">
    <source>
        <dbReference type="Pfam" id="PF01171"/>
    </source>
</evidence>
<dbReference type="InterPro" id="IPR014729">
    <property type="entry name" value="Rossmann-like_a/b/a_fold"/>
</dbReference>
<feature type="binding site" evidence="2">
    <location>
        <position position="144"/>
    </location>
    <ligand>
        <name>ATP</name>
        <dbReference type="ChEBI" id="CHEBI:30616"/>
    </ligand>
</feature>